<dbReference type="EMBL" id="HBUF01399625">
    <property type="protein sequence ID" value="CAG6736515.1"/>
    <property type="molecule type" value="Transcribed_RNA"/>
</dbReference>
<dbReference type="Gene3D" id="6.10.250.3170">
    <property type="match status" value="1"/>
</dbReference>
<feature type="region of interest" description="Disordered" evidence="2">
    <location>
        <begin position="155"/>
        <end position="212"/>
    </location>
</feature>
<evidence type="ECO:0000256" key="1">
    <source>
        <dbReference type="SAM" id="Coils"/>
    </source>
</evidence>
<evidence type="ECO:0000313" key="4">
    <source>
        <dbReference type="EMBL" id="CAG6672650.1"/>
    </source>
</evidence>
<dbReference type="PANTHER" id="PTHR21656">
    <property type="entry name" value="MALE-SPECIFIC LETHAL-1 PROTEIN"/>
    <property type="match status" value="1"/>
</dbReference>
<name>A0A8D8WW62_9HEMI</name>
<evidence type="ECO:0000259" key="3">
    <source>
        <dbReference type="PROSITE" id="PS52052"/>
    </source>
</evidence>
<dbReference type="Pfam" id="PF15275">
    <property type="entry name" value="PEHE"/>
    <property type="match status" value="1"/>
</dbReference>
<dbReference type="AlphaFoldDB" id="A0A8D8WW62"/>
<feature type="coiled-coil region" evidence="1">
    <location>
        <begin position="92"/>
        <end position="119"/>
    </location>
</feature>
<dbReference type="PANTHER" id="PTHR21656:SF2">
    <property type="entry name" value="MALE-SPECIFIC LETHAL 1 HOMOLOG"/>
    <property type="match status" value="1"/>
</dbReference>
<reference evidence="4" key="1">
    <citation type="submission" date="2021-05" db="EMBL/GenBank/DDBJ databases">
        <authorList>
            <person name="Alioto T."/>
            <person name="Alioto T."/>
            <person name="Gomez Garrido J."/>
        </authorList>
    </citation>
    <scope>NUCLEOTIDE SEQUENCE</scope>
</reference>
<accession>A0A8D8WW62</accession>
<feature type="domain" description="PEHE" evidence="3">
    <location>
        <begin position="266"/>
        <end position="387"/>
    </location>
</feature>
<dbReference type="GO" id="GO:0003682">
    <property type="term" value="F:chromatin binding"/>
    <property type="evidence" value="ECO:0007669"/>
    <property type="project" value="TreeGrafter"/>
</dbReference>
<dbReference type="Gene3D" id="1.20.5.170">
    <property type="match status" value="1"/>
</dbReference>
<feature type="compositionally biased region" description="Basic and acidic residues" evidence="2">
    <location>
        <begin position="405"/>
        <end position="425"/>
    </location>
</feature>
<feature type="region of interest" description="Disordered" evidence="2">
    <location>
        <begin position="405"/>
        <end position="436"/>
    </location>
</feature>
<dbReference type="EMBL" id="HBUF01229099">
    <property type="protein sequence ID" value="CAG6672648.1"/>
    <property type="molecule type" value="Transcribed_RNA"/>
</dbReference>
<protein>
    <submittedName>
        <fullName evidence="4">Male-specific lethal 1 homolog</fullName>
    </submittedName>
</protein>
<feature type="compositionally biased region" description="Polar residues" evidence="2">
    <location>
        <begin position="186"/>
        <end position="212"/>
    </location>
</feature>
<feature type="compositionally biased region" description="Polar residues" evidence="2">
    <location>
        <begin position="167"/>
        <end position="176"/>
    </location>
</feature>
<dbReference type="InterPro" id="IPR029332">
    <property type="entry name" value="PEHE_dom"/>
</dbReference>
<keyword evidence="1" id="KW-0175">Coiled coil</keyword>
<dbReference type="SMART" id="SM01300">
    <property type="entry name" value="PEHE"/>
    <property type="match status" value="1"/>
</dbReference>
<dbReference type="InterPro" id="IPR026711">
    <property type="entry name" value="Msl-1"/>
</dbReference>
<sequence length="436" mass="50004">MSVVFINGPQVESKDMPTFDMLPLSEPKSNSSISVRKNIFMPVGQSTPKPAVFPSGFDHAYASSRSDKATVQLLTKEIQCLKQILTLHLNLIEQQAKKIESKDQELLSLREEHEFLKKKFVDAEKPASLDKSLDCNCDVDLTNVSTQTEVFEDQKKTLPVKRRRHTVSSNENNAVQRKSKHRRAVSENTPRDTNSSASLQPQKTKWNLRSKSDSVQESGMIESILTSSEEYFTSPEYWTEQAREYIKPNAPGSSSWLSDSVDPNIPVQVPSWRVADLSPSRDAEGIEDISDAVYEKRHRKYELEEKRQRRWEEKEFRNQQYREKLKANRLRTARGREEAKNSLITDDSFKTFDPYMIEQIDIVSELPVIAFGNNIPKFNKEEFQLSSDLIAGIAKRKIKSQEIQVEKRLSESEVHTEQNQEEKVNSHPIAQSTANV</sequence>
<dbReference type="EMBL" id="HBUF01229101">
    <property type="protein sequence ID" value="CAG6672650.1"/>
    <property type="molecule type" value="Transcribed_RNA"/>
</dbReference>
<organism evidence="4">
    <name type="scientific">Cacopsylla melanoneura</name>
    <dbReference type="NCBI Taxonomy" id="428564"/>
    <lineage>
        <taxon>Eukaryota</taxon>
        <taxon>Metazoa</taxon>
        <taxon>Ecdysozoa</taxon>
        <taxon>Arthropoda</taxon>
        <taxon>Hexapoda</taxon>
        <taxon>Insecta</taxon>
        <taxon>Pterygota</taxon>
        <taxon>Neoptera</taxon>
        <taxon>Paraneoptera</taxon>
        <taxon>Hemiptera</taxon>
        <taxon>Sternorrhyncha</taxon>
        <taxon>Psylloidea</taxon>
        <taxon>Psyllidae</taxon>
        <taxon>Psyllinae</taxon>
        <taxon>Cacopsylla</taxon>
    </lineage>
</organism>
<evidence type="ECO:0000256" key="2">
    <source>
        <dbReference type="SAM" id="MobiDB-lite"/>
    </source>
</evidence>
<dbReference type="PROSITE" id="PS52052">
    <property type="entry name" value="PEHE"/>
    <property type="match status" value="1"/>
</dbReference>
<dbReference type="EMBL" id="HBUF01399626">
    <property type="protein sequence ID" value="CAG6736516.1"/>
    <property type="molecule type" value="Transcribed_RNA"/>
</dbReference>
<dbReference type="EMBL" id="HBUF01058566">
    <property type="protein sequence ID" value="CAG6624941.1"/>
    <property type="molecule type" value="Transcribed_RNA"/>
</dbReference>
<proteinExistence type="predicted"/>
<dbReference type="GO" id="GO:0072487">
    <property type="term" value="C:MSL complex"/>
    <property type="evidence" value="ECO:0007669"/>
    <property type="project" value="InterPro"/>
</dbReference>
<dbReference type="EMBL" id="HBUF01640008">
    <property type="protein sequence ID" value="CAG6784810.1"/>
    <property type="molecule type" value="Transcribed_RNA"/>
</dbReference>